<reference evidence="1" key="1">
    <citation type="submission" date="2020-03" db="EMBL/GenBank/DDBJ databases">
        <authorList>
            <person name="Weist P."/>
        </authorList>
    </citation>
    <scope>NUCLEOTIDE SEQUENCE</scope>
</reference>
<dbReference type="EMBL" id="CADEAL010001779">
    <property type="protein sequence ID" value="CAB1435495.1"/>
    <property type="molecule type" value="Genomic_DNA"/>
</dbReference>
<accession>A0A9N7URR2</accession>
<sequence length="107" mass="11912">MYATKPQRRRGGVSCKSVTPPLSFLDLAYYLIGGRSRLLPVRAADLVDWTQALEEINLILVSRECVVTGIFDKRVPPDAVLCERSGPGFVSVRSLPGERRQVTLLRI</sequence>
<proteinExistence type="predicted"/>
<name>A0A9N7URR2_PLEPL</name>
<dbReference type="AlphaFoldDB" id="A0A9N7URR2"/>
<evidence type="ECO:0000313" key="2">
    <source>
        <dbReference type="Proteomes" id="UP001153269"/>
    </source>
</evidence>
<comment type="caution">
    <text evidence="1">The sequence shown here is derived from an EMBL/GenBank/DDBJ whole genome shotgun (WGS) entry which is preliminary data.</text>
</comment>
<dbReference type="Proteomes" id="UP001153269">
    <property type="component" value="Unassembled WGS sequence"/>
</dbReference>
<evidence type="ECO:0000313" key="1">
    <source>
        <dbReference type="EMBL" id="CAB1435495.1"/>
    </source>
</evidence>
<keyword evidence="2" id="KW-1185">Reference proteome</keyword>
<protein>
    <submittedName>
        <fullName evidence="1">Uncharacterized protein</fullName>
    </submittedName>
</protein>
<organism evidence="1 2">
    <name type="scientific">Pleuronectes platessa</name>
    <name type="common">European plaice</name>
    <dbReference type="NCBI Taxonomy" id="8262"/>
    <lineage>
        <taxon>Eukaryota</taxon>
        <taxon>Metazoa</taxon>
        <taxon>Chordata</taxon>
        <taxon>Craniata</taxon>
        <taxon>Vertebrata</taxon>
        <taxon>Euteleostomi</taxon>
        <taxon>Actinopterygii</taxon>
        <taxon>Neopterygii</taxon>
        <taxon>Teleostei</taxon>
        <taxon>Neoteleostei</taxon>
        <taxon>Acanthomorphata</taxon>
        <taxon>Carangaria</taxon>
        <taxon>Pleuronectiformes</taxon>
        <taxon>Pleuronectoidei</taxon>
        <taxon>Pleuronectidae</taxon>
        <taxon>Pleuronectes</taxon>
    </lineage>
</organism>
<gene>
    <name evidence="1" type="ORF">PLEPLA_LOCUS23565</name>
</gene>